<dbReference type="GO" id="GO:0044718">
    <property type="term" value="P:siderophore transmembrane transport"/>
    <property type="evidence" value="ECO:0007669"/>
    <property type="project" value="TreeGrafter"/>
</dbReference>
<dbReference type="PROSITE" id="PS52016">
    <property type="entry name" value="TONB_DEPENDENT_REC_3"/>
    <property type="match status" value="1"/>
</dbReference>
<dbReference type="Gene3D" id="2.40.170.20">
    <property type="entry name" value="TonB-dependent receptor, beta-barrel domain"/>
    <property type="match status" value="1"/>
</dbReference>
<dbReference type="InterPro" id="IPR058134">
    <property type="entry name" value="PirA/FepA/PfeA"/>
</dbReference>
<keyword evidence="9 10" id="KW-0998">Cell outer membrane</keyword>
<sequence>MTHTLQPTPLATALRVAFLTCAWATSTAPAQVAPEQQLAEVQVTATAEEELKQAPGVSTITAADIEARPPANDLSEIIRTMPGVNLTGNSSTGQYGNNRQIDLRGMGPENTLILVDGKPVTSRNSVRMGRSGERNSRGDTNWVPAELVERIEVLRGPAAARYGSGAAGGVVNIITKAPGDKLSGSVTAYALAPEHGEESSTKRLGFNLSGPLAGKFSFRVFGNVNKTDADDLSINATPENTADGAIPPAGREGVRNRDVGGLLRWDLAPGQVLELESGFSRQGNIYAGDRAVNATGTPLLGELANAGAETNVMIRRTAALTHRGKWDFGTSKLSVQWENTDNTRLNEGLAGGPEGSISNATSWSTSELENTILNGELNIPGKLFGLSQMMTVGFDVRQEKLDDPYSMTQTATAIPGLAATNRDGKADAETYAVYVEDNIGVTNDLMLTPGLRFDKHSQFGTNWSPSLNASYSLTPTITIKGGIARAFKAPNLYQSNPNYLYYTRGNGCPVNNPNLGGGCYLRGNDNLEAETSVNKEIGIGWSDAGHSASVTYFHNDYRNKIVGGMDSLLGNTSANGRLFQWENAPKAVVQGVEGNVTIPFGRGVKFINNLTYMIENENKTTGEPLSVIPEFTLNTSLDWQVNDKVSLLFTGTWYGKQEPRKLTTQGAAATGDALNTLDPYSVWGVSAGYAFTKNLRLRAGINNLFDERLFRESTNGTSGAASYNEAGRSLFVSLTSSF</sequence>
<name>A0A4P6KYX1_9BURK</name>
<dbReference type="EMBL" id="CP035913">
    <property type="protein sequence ID" value="QBE64094.1"/>
    <property type="molecule type" value="Genomic_DNA"/>
</dbReference>
<evidence type="ECO:0000313" key="16">
    <source>
        <dbReference type="EMBL" id="QBE64094.1"/>
    </source>
</evidence>
<evidence type="ECO:0000256" key="13">
    <source>
        <dbReference type="SAM" id="SignalP"/>
    </source>
</evidence>
<keyword evidence="8 16" id="KW-0675">Receptor</keyword>
<dbReference type="AlphaFoldDB" id="A0A4P6KYX1"/>
<keyword evidence="3 10" id="KW-0813">Transport</keyword>
<dbReference type="PANTHER" id="PTHR30069:SF8">
    <property type="entry name" value="TONB-DEPENDENT SIDEROPHORE RECEPTOR PROTEIN"/>
    <property type="match status" value="1"/>
</dbReference>
<dbReference type="NCBIfam" id="TIGR01783">
    <property type="entry name" value="TonB-siderophor"/>
    <property type="match status" value="1"/>
</dbReference>
<dbReference type="PANTHER" id="PTHR30069">
    <property type="entry name" value="TONB-DEPENDENT OUTER MEMBRANE RECEPTOR"/>
    <property type="match status" value="1"/>
</dbReference>
<gene>
    <name evidence="16" type="ORF">EWM63_14825</name>
</gene>
<dbReference type="Pfam" id="PF07715">
    <property type="entry name" value="Plug"/>
    <property type="match status" value="1"/>
</dbReference>
<dbReference type="GO" id="GO:0015344">
    <property type="term" value="F:siderophore uptake transmembrane transporter activity"/>
    <property type="evidence" value="ECO:0007669"/>
    <property type="project" value="TreeGrafter"/>
</dbReference>
<proteinExistence type="inferred from homology"/>
<dbReference type="CDD" id="cd01347">
    <property type="entry name" value="ligand_gated_channel"/>
    <property type="match status" value="1"/>
</dbReference>
<accession>A0A4P6KYX1</accession>
<keyword evidence="4 10" id="KW-1134">Transmembrane beta strand</keyword>
<dbReference type="GO" id="GO:0009279">
    <property type="term" value="C:cell outer membrane"/>
    <property type="evidence" value="ECO:0007669"/>
    <property type="project" value="UniProtKB-SubCell"/>
</dbReference>
<dbReference type="SUPFAM" id="SSF56935">
    <property type="entry name" value="Porins"/>
    <property type="match status" value="1"/>
</dbReference>
<dbReference type="NCBIfam" id="NF010051">
    <property type="entry name" value="PRK13528.1"/>
    <property type="match status" value="1"/>
</dbReference>
<evidence type="ECO:0000256" key="1">
    <source>
        <dbReference type="ARBA" id="ARBA00004571"/>
    </source>
</evidence>
<reference evidence="16 17" key="1">
    <citation type="submission" date="2019-02" db="EMBL/GenBank/DDBJ databases">
        <title>Draft Genome Sequences of Six Type Strains of the Genus Massilia.</title>
        <authorList>
            <person name="Miess H."/>
            <person name="Frediansyhah A."/>
            <person name="Gross H."/>
        </authorList>
    </citation>
    <scope>NUCLEOTIDE SEQUENCE [LARGE SCALE GENOMIC DNA]</scope>
    <source>
        <strain evidence="16 17">DSM 17473</strain>
    </source>
</reference>
<feature type="region of interest" description="Disordered" evidence="12">
    <location>
        <begin position="234"/>
        <end position="253"/>
    </location>
</feature>
<keyword evidence="5 10" id="KW-0812">Transmembrane</keyword>
<dbReference type="InterPro" id="IPR039426">
    <property type="entry name" value="TonB-dep_rcpt-like"/>
</dbReference>
<dbReference type="Pfam" id="PF00593">
    <property type="entry name" value="TonB_dep_Rec_b-barrel"/>
    <property type="match status" value="1"/>
</dbReference>
<keyword evidence="6 11" id="KW-0798">TonB box</keyword>
<feature type="domain" description="TonB-dependent receptor plug" evidence="15">
    <location>
        <begin position="56"/>
        <end position="170"/>
    </location>
</feature>
<evidence type="ECO:0000256" key="6">
    <source>
        <dbReference type="ARBA" id="ARBA00023077"/>
    </source>
</evidence>
<feature type="signal peptide" evidence="13">
    <location>
        <begin position="1"/>
        <end position="32"/>
    </location>
</feature>
<dbReference type="NCBIfam" id="NF010048">
    <property type="entry name" value="PRK13524.1"/>
    <property type="match status" value="1"/>
</dbReference>
<evidence type="ECO:0000259" key="14">
    <source>
        <dbReference type="Pfam" id="PF00593"/>
    </source>
</evidence>
<evidence type="ECO:0000256" key="12">
    <source>
        <dbReference type="SAM" id="MobiDB-lite"/>
    </source>
</evidence>
<dbReference type="InterPro" id="IPR036942">
    <property type="entry name" value="Beta-barrel_TonB_sf"/>
</dbReference>
<feature type="domain" description="TonB-dependent receptor-like beta-barrel" evidence="14">
    <location>
        <begin position="304"/>
        <end position="704"/>
    </location>
</feature>
<dbReference type="Proteomes" id="UP000290637">
    <property type="component" value="Chromosome"/>
</dbReference>
<evidence type="ECO:0000256" key="7">
    <source>
        <dbReference type="ARBA" id="ARBA00023136"/>
    </source>
</evidence>
<keyword evidence="17" id="KW-1185">Reference proteome</keyword>
<dbReference type="InterPro" id="IPR037066">
    <property type="entry name" value="Plug_dom_sf"/>
</dbReference>
<dbReference type="InterPro" id="IPR010105">
    <property type="entry name" value="TonB_sidphr_rcpt"/>
</dbReference>
<dbReference type="RefSeq" id="WP_130187214.1">
    <property type="nucleotide sequence ID" value="NZ_CP035913.1"/>
</dbReference>
<evidence type="ECO:0000256" key="3">
    <source>
        <dbReference type="ARBA" id="ARBA00022448"/>
    </source>
</evidence>
<feature type="chain" id="PRO_5021010108" evidence="13">
    <location>
        <begin position="33"/>
        <end position="738"/>
    </location>
</feature>
<evidence type="ECO:0000256" key="9">
    <source>
        <dbReference type="ARBA" id="ARBA00023237"/>
    </source>
</evidence>
<protein>
    <submittedName>
        <fullName evidence="16">TonB-dependent siderophore receptor</fullName>
    </submittedName>
</protein>
<comment type="similarity">
    <text evidence="2 10 11">Belongs to the TonB-dependent receptor family.</text>
</comment>
<dbReference type="OrthoDB" id="183532at2"/>
<evidence type="ECO:0000256" key="8">
    <source>
        <dbReference type="ARBA" id="ARBA00023170"/>
    </source>
</evidence>
<dbReference type="InterPro" id="IPR000531">
    <property type="entry name" value="Beta-barrel_TonB"/>
</dbReference>
<evidence type="ECO:0000256" key="5">
    <source>
        <dbReference type="ARBA" id="ARBA00022692"/>
    </source>
</evidence>
<evidence type="ECO:0000256" key="11">
    <source>
        <dbReference type="RuleBase" id="RU003357"/>
    </source>
</evidence>
<evidence type="ECO:0000256" key="10">
    <source>
        <dbReference type="PROSITE-ProRule" id="PRU01360"/>
    </source>
</evidence>
<evidence type="ECO:0000256" key="4">
    <source>
        <dbReference type="ARBA" id="ARBA00022452"/>
    </source>
</evidence>
<comment type="subcellular location">
    <subcellularLocation>
        <location evidence="1 10">Cell outer membrane</location>
        <topology evidence="1 10">Multi-pass membrane protein</topology>
    </subcellularLocation>
</comment>
<dbReference type="GO" id="GO:0038023">
    <property type="term" value="F:signaling receptor activity"/>
    <property type="evidence" value="ECO:0007669"/>
    <property type="project" value="InterPro"/>
</dbReference>
<keyword evidence="7 10" id="KW-0472">Membrane</keyword>
<evidence type="ECO:0000259" key="15">
    <source>
        <dbReference type="Pfam" id="PF07715"/>
    </source>
</evidence>
<dbReference type="InterPro" id="IPR012910">
    <property type="entry name" value="Plug_dom"/>
</dbReference>
<evidence type="ECO:0000313" key="17">
    <source>
        <dbReference type="Proteomes" id="UP000290637"/>
    </source>
</evidence>
<dbReference type="Gene3D" id="2.170.130.10">
    <property type="entry name" value="TonB-dependent receptor, plug domain"/>
    <property type="match status" value="1"/>
</dbReference>
<evidence type="ECO:0000256" key="2">
    <source>
        <dbReference type="ARBA" id="ARBA00009810"/>
    </source>
</evidence>
<dbReference type="KEGG" id="plue:EWM63_14825"/>
<organism evidence="16 17">
    <name type="scientific">Pseudoduganella lutea</name>
    <dbReference type="NCBI Taxonomy" id="321985"/>
    <lineage>
        <taxon>Bacteria</taxon>
        <taxon>Pseudomonadati</taxon>
        <taxon>Pseudomonadota</taxon>
        <taxon>Betaproteobacteria</taxon>
        <taxon>Burkholderiales</taxon>
        <taxon>Oxalobacteraceae</taxon>
        <taxon>Telluria group</taxon>
        <taxon>Pseudoduganella</taxon>
    </lineage>
</organism>
<keyword evidence="13" id="KW-0732">Signal</keyword>